<protein>
    <submittedName>
        <fullName evidence="2">Uncharacterized protein</fullName>
    </submittedName>
</protein>
<feature type="region of interest" description="Disordered" evidence="1">
    <location>
        <begin position="411"/>
        <end position="451"/>
    </location>
</feature>
<feature type="region of interest" description="Disordered" evidence="1">
    <location>
        <begin position="248"/>
        <end position="268"/>
    </location>
</feature>
<dbReference type="Proteomes" id="UP000027590">
    <property type="component" value="Unassembled WGS sequence"/>
</dbReference>
<feature type="region of interest" description="Disordered" evidence="1">
    <location>
        <begin position="178"/>
        <end position="218"/>
    </location>
</feature>
<organism evidence="2 3">
    <name type="scientific">Parasaccharibacter apium</name>
    <dbReference type="NCBI Taxonomy" id="1510841"/>
    <lineage>
        <taxon>Bacteria</taxon>
        <taxon>Pseudomonadati</taxon>
        <taxon>Pseudomonadota</taxon>
        <taxon>Alphaproteobacteria</taxon>
        <taxon>Acetobacterales</taxon>
        <taxon>Acetobacteraceae</taxon>
        <taxon>Parasaccharibacter</taxon>
    </lineage>
</organism>
<sequence length="451" mass="49037">MLQRRALDVHHITGILDARLFEPFFHAAVEFPFHRPASGIRGGIDTLHGDGGCADGRHAPKVEICQDEVSVGLFIPHFLANFHKDGSDLVRIAVDVHRGENHRTGEVTVVVGHLAERAERENVHRPVIGPDMNGAQGEPFDHAIGAVQRYGVADSQGIFQQEENSADEVLHQLLGAETQRHTKDGSTGDERACINSKLGEDRQPDDDSQNQQEQDAEHRCQCLQAGNADLHIPAVLFAQTADMMLDGHIGDLPSQNPDDQSHQNGQGCLEDAGTKRVMAEQDVNRCAPRQSKGQNGQDGHDETDDRRGSRVVTADAEQRLFIEIPAVQCPHEALQPAIGQNADNADSYQRHQGTDEYLEDELVSAINVGCPDKPQGEVEEQGHNPPAAGDQRHDGLEAAVGCTDMLAGMLHPLAGADDHDGEEEVDGQQQELLETAGNSHRHGHGVQHGQQ</sequence>
<evidence type="ECO:0000313" key="3">
    <source>
        <dbReference type="Proteomes" id="UP000027590"/>
    </source>
</evidence>
<feature type="region of interest" description="Disordered" evidence="1">
    <location>
        <begin position="284"/>
        <end position="311"/>
    </location>
</feature>
<feature type="compositionally biased region" description="Basic and acidic residues" evidence="1">
    <location>
        <begin position="298"/>
        <end position="308"/>
    </location>
</feature>
<feature type="compositionally biased region" description="Polar residues" evidence="1">
    <location>
        <begin position="253"/>
        <end position="266"/>
    </location>
</feature>
<evidence type="ECO:0000256" key="1">
    <source>
        <dbReference type="SAM" id="MobiDB-lite"/>
    </source>
</evidence>
<reference evidence="2 3" key="2">
    <citation type="journal article" date="2014" name="PLoS ONE">
        <title>Evolution of mitochondria reconstructed from the energy metabolism of living bacteria.</title>
        <authorList>
            <person name="Degli Esposti M."/>
            <person name="Chouaia B."/>
            <person name="Comandatore F."/>
            <person name="Crotti E."/>
            <person name="Sassera D."/>
            <person name="Lievens P.M."/>
            <person name="Daffonchio D."/>
            <person name="Bandi C."/>
        </authorList>
    </citation>
    <scope>NUCLEOTIDE SEQUENCE [LARGE SCALE GENOMIC DNA]</scope>
    <source>
        <strain evidence="3">AM169</strain>
    </source>
</reference>
<dbReference type="AlphaFoldDB" id="A0A7U7G501"/>
<evidence type="ECO:0000313" key="2">
    <source>
        <dbReference type="EMBL" id="CDG33227.1"/>
    </source>
</evidence>
<gene>
    <name evidence="2" type="ORF">SACS_0489</name>
</gene>
<comment type="caution">
    <text evidence="2">The sequence shown here is derived from an EMBL/GenBank/DDBJ whole genome shotgun (WGS) entry which is preliminary data.</text>
</comment>
<accession>A0A7U7G501</accession>
<name>A0A7U7G501_9PROT</name>
<feature type="compositionally biased region" description="Basic and acidic residues" evidence="1">
    <location>
        <begin position="178"/>
        <end position="202"/>
    </location>
</feature>
<feature type="region of interest" description="Disordered" evidence="1">
    <location>
        <begin position="372"/>
        <end position="392"/>
    </location>
</feature>
<proteinExistence type="predicted"/>
<dbReference type="EMBL" id="CBLY010000003">
    <property type="protein sequence ID" value="CDG33227.1"/>
    <property type="molecule type" value="Genomic_DNA"/>
</dbReference>
<reference evidence="2 3" key="1">
    <citation type="journal article" date="2014" name="Genome Biol. Evol.">
        <title>Acetic acid bacteria genomes reveal functional traits for adaptation to life in insect guts.</title>
        <authorList>
            <person name="Chouaia B."/>
            <person name="Gaiarsa S."/>
            <person name="Crotti E."/>
            <person name="Comandatore F."/>
            <person name="Degli Esposti M."/>
            <person name="Ricci I."/>
            <person name="Alma A."/>
            <person name="Favia G."/>
            <person name="Bandi C."/>
            <person name="Daffonchio D."/>
        </authorList>
    </citation>
    <scope>NUCLEOTIDE SEQUENCE [LARGE SCALE GENOMIC DNA]</scope>
    <source>
        <strain evidence="3">AM169</strain>
    </source>
</reference>